<dbReference type="SUPFAM" id="SSF55821">
    <property type="entry name" value="YrdC/RibB"/>
    <property type="match status" value="1"/>
</dbReference>
<dbReference type="InterPro" id="IPR050156">
    <property type="entry name" value="TC-AMP_synthase_SUA5"/>
</dbReference>
<dbReference type="PROSITE" id="PS51163">
    <property type="entry name" value="YRDC"/>
    <property type="match status" value="1"/>
</dbReference>
<comment type="caution">
    <text evidence="13">The sequence shown here is derived from an EMBL/GenBank/DDBJ whole genome shotgun (WGS) entry which is preliminary data.</text>
</comment>
<evidence type="ECO:0000256" key="11">
    <source>
        <dbReference type="ARBA" id="ARBA00048366"/>
    </source>
</evidence>
<dbReference type="InterPro" id="IPR006070">
    <property type="entry name" value="Sua5-like_dom"/>
</dbReference>
<dbReference type="GO" id="GO:0061710">
    <property type="term" value="F:L-threonylcarbamoyladenylate synthase"/>
    <property type="evidence" value="ECO:0007669"/>
    <property type="project" value="UniProtKB-EC"/>
</dbReference>
<dbReference type="EMBL" id="JAVFKP010000007">
    <property type="protein sequence ID" value="MDQ4628914.1"/>
    <property type="molecule type" value="Genomic_DNA"/>
</dbReference>
<keyword evidence="7 13" id="KW-0548">Nucleotidyltransferase</keyword>
<keyword evidence="9" id="KW-0067">ATP-binding</keyword>
<dbReference type="PANTHER" id="PTHR17490:SF16">
    <property type="entry name" value="THREONYLCARBAMOYL-AMP SYNTHASE"/>
    <property type="match status" value="1"/>
</dbReference>
<evidence type="ECO:0000256" key="7">
    <source>
        <dbReference type="ARBA" id="ARBA00022695"/>
    </source>
</evidence>
<evidence type="ECO:0000313" key="13">
    <source>
        <dbReference type="EMBL" id="MDQ4628914.1"/>
    </source>
</evidence>
<comment type="similarity">
    <text evidence="2">Belongs to the SUA5 family.</text>
</comment>
<keyword evidence="5 13" id="KW-0808">Transferase</keyword>
<keyword evidence="4" id="KW-0963">Cytoplasm</keyword>
<comment type="catalytic activity">
    <reaction evidence="11">
        <text>L-threonine + hydrogencarbonate + ATP = L-threonylcarbamoyladenylate + diphosphate + H2O</text>
        <dbReference type="Rhea" id="RHEA:36407"/>
        <dbReference type="ChEBI" id="CHEBI:15377"/>
        <dbReference type="ChEBI" id="CHEBI:17544"/>
        <dbReference type="ChEBI" id="CHEBI:30616"/>
        <dbReference type="ChEBI" id="CHEBI:33019"/>
        <dbReference type="ChEBI" id="CHEBI:57926"/>
        <dbReference type="ChEBI" id="CHEBI:73682"/>
        <dbReference type="EC" id="2.7.7.87"/>
    </reaction>
</comment>
<evidence type="ECO:0000256" key="3">
    <source>
        <dbReference type="ARBA" id="ARBA00012584"/>
    </source>
</evidence>
<evidence type="ECO:0000256" key="4">
    <source>
        <dbReference type="ARBA" id="ARBA00022490"/>
    </source>
</evidence>
<evidence type="ECO:0000256" key="1">
    <source>
        <dbReference type="ARBA" id="ARBA00004496"/>
    </source>
</evidence>
<proteinExistence type="inferred from homology"/>
<evidence type="ECO:0000256" key="10">
    <source>
        <dbReference type="ARBA" id="ARBA00029774"/>
    </source>
</evidence>
<keyword evidence="8" id="KW-0547">Nucleotide-binding</keyword>
<evidence type="ECO:0000256" key="2">
    <source>
        <dbReference type="ARBA" id="ARBA00007663"/>
    </source>
</evidence>
<keyword evidence="6" id="KW-0819">tRNA processing</keyword>
<dbReference type="Pfam" id="PF01300">
    <property type="entry name" value="Sua5_yciO_yrdC"/>
    <property type="match status" value="1"/>
</dbReference>
<dbReference type="RefSeq" id="WP_070260599.1">
    <property type="nucleotide sequence ID" value="NZ_CBCRWJ010000019.1"/>
</dbReference>
<accession>A0ABU0Y1A8</accession>
<evidence type="ECO:0000256" key="9">
    <source>
        <dbReference type="ARBA" id="ARBA00022840"/>
    </source>
</evidence>
<gene>
    <name evidence="13" type="ORF">RB624_23800</name>
</gene>
<evidence type="ECO:0000256" key="5">
    <source>
        <dbReference type="ARBA" id="ARBA00022679"/>
    </source>
</evidence>
<evidence type="ECO:0000259" key="12">
    <source>
        <dbReference type="PROSITE" id="PS51163"/>
    </source>
</evidence>
<dbReference type="Gene3D" id="3.90.870.10">
    <property type="entry name" value="DHBP synthase"/>
    <property type="match status" value="1"/>
</dbReference>
<dbReference type="Proteomes" id="UP001237592">
    <property type="component" value="Unassembled WGS sequence"/>
</dbReference>
<name>A0ABU0Y1A8_9BURK</name>
<feature type="domain" description="YrdC-like" evidence="12">
    <location>
        <begin position="10"/>
        <end position="203"/>
    </location>
</feature>
<dbReference type="PANTHER" id="PTHR17490">
    <property type="entry name" value="SUA5"/>
    <property type="match status" value="1"/>
</dbReference>
<dbReference type="EC" id="2.7.7.87" evidence="3"/>
<evidence type="ECO:0000313" key="14">
    <source>
        <dbReference type="Proteomes" id="UP001237592"/>
    </source>
</evidence>
<sequence>MIAPIVKSDEDFLPRAIEVLKRGGLVISPTTTNYNLICDATNAAAVSRIFAVKQRVKFGPLPVSLPHPAVAGRYVELPEWFNHAVLDDLLPGEISFVFKQKYPFPDQLTCGLHSVAISCTTHPIFRMLTQGIDGPIAATSANLSGQGNIFVPLAKAIEDIGHLVDLIIDAGPTAAELAGSGDRVNTIIDLTFDRPYLVRAGWVGLDKVKPYFPDLVTDTARYQQVLAQRVAERGERAA</sequence>
<dbReference type="InterPro" id="IPR017945">
    <property type="entry name" value="DHBP_synth_RibB-like_a/b_dom"/>
</dbReference>
<evidence type="ECO:0000256" key="6">
    <source>
        <dbReference type="ARBA" id="ARBA00022694"/>
    </source>
</evidence>
<organism evidence="13 14">
    <name type="scientific">Janthinobacterium lividum</name>
    <dbReference type="NCBI Taxonomy" id="29581"/>
    <lineage>
        <taxon>Bacteria</taxon>
        <taxon>Pseudomonadati</taxon>
        <taxon>Pseudomonadota</taxon>
        <taxon>Betaproteobacteria</taxon>
        <taxon>Burkholderiales</taxon>
        <taxon>Oxalobacteraceae</taxon>
        <taxon>Janthinobacterium</taxon>
    </lineage>
</organism>
<reference evidence="13 14" key="1">
    <citation type="submission" date="2023-08" db="EMBL/GenBank/DDBJ databases">
        <title>Draft genome sequence of Janthinobacterium lividum.</title>
        <authorList>
            <person name="Chun B.H."/>
            <person name="Lee Y."/>
        </authorList>
    </citation>
    <scope>NUCLEOTIDE SEQUENCE [LARGE SCALE GENOMIC DNA]</scope>
    <source>
        <strain evidence="13 14">AMJK</strain>
    </source>
</reference>
<comment type="subcellular location">
    <subcellularLocation>
        <location evidence="1">Cytoplasm</location>
    </subcellularLocation>
</comment>
<keyword evidence="14" id="KW-1185">Reference proteome</keyword>
<evidence type="ECO:0000256" key="8">
    <source>
        <dbReference type="ARBA" id="ARBA00022741"/>
    </source>
</evidence>
<protein>
    <recommendedName>
        <fullName evidence="10">L-threonylcarbamoyladenylate synthase</fullName>
        <ecNumber evidence="3">2.7.7.87</ecNumber>
    </recommendedName>
    <alternativeName>
        <fullName evidence="10">L-threonylcarbamoyladenylate synthase</fullName>
    </alternativeName>
</protein>